<gene>
    <name evidence="2" type="ORF">LOAG_02224</name>
</gene>
<feature type="compositionally biased region" description="Basic and acidic residues" evidence="1">
    <location>
        <begin position="1"/>
        <end position="11"/>
    </location>
</feature>
<evidence type="ECO:0000313" key="2">
    <source>
        <dbReference type="EMBL" id="EFO26255.1"/>
    </source>
</evidence>
<name>A0A1S0U907_LOALO</name>
<dbReference type="InParanoid" id="A0A1S0U907"/>
<dbReference type="EMBL" id="JH712123">
    <property type="protein sequence ID" value="EFO26255.1"/>
    <property type="molecule type" value="Genomic_DNA"/>
</dbReference>
<protein>
    <submittedName>
        <fullName evidence="2">Uncharacterized protein</fullName>
    </submittedName>
</protein>
<dbReference type="RefSeq" id="XP_003137810.1">
    <property type="nucleotide sequence ID" value="XM_003137762.1"/>
</dbReference>
<dbReference type="OrthoDB" id="5855910at2759"/>
<reference evidence="2" key="1">
    <citation type="submission" date="2012-04" db="EMBL/GenBank/DDBJ databases">
        <title>The Genome Sequence of Loa loa.</title>
        <authorList>
            <consortium name="The Broad Institute Genome Sequencing Platform"/>
            <consortium name="Broad Institute Genome Sequencing Center for Infectious Disease"/>
            <person name="Nutman T.B."/>
            <person name="Fink D.L."/>
            <person name="Russ C."/>
            <person name="Young S."/>
            <person name="Zeng Q."/>
            <person name="Gargeya S."/>
            <person name="Alvarado L."/>
            <person name="Berlin A."/>
            <person name="Chapman S.B."/>
            <person name="Chen Z."/>
            <person name="Freedman E."/>
            <person name="Gellesch M."/>
            <person name="Goldberg J."/>
            <person name="Griggs A."/>
            <person name="Gujja S."/>
            <person name="Heilman E.R."/>
            <person name="Heiman D."/>
            <person name="Howarth C."/>
            <person name="Mehta T."/>
            <person name="Neiman D."/>
            <person name="Pearson M."/>
            <person name="Roberts A."/>
            <person name="Saif S."/>
            <person name="Shea T."/>
            <person name="Shenoy N."/>
            <person name="Sisk P."/>
            <person name="Stolte C."/>
            <person name="Sykes S."/>
            <person name="White J."/>
            <person name="Yandava C."/>
            <person name="Haas B."/>
            <person name="Henn M.R."/>
            <person name="Nusbaum C."/>
            <person name="Birren B."/>
        </authorList>
    </citation>
    <scope>NUCLEOTIDE SEQUENCE [LARGE SCALE GENOMIC DNA]</scope>
</reference>
<proteinExistence type="predicted"/>
<dbReference type="KEGG" id="loa:LOAG_02224"/>
<sequence>MTLKTKVRETGSENFTPTLKNHGMANKKRVPKGIISSSENSVGRKVFMAHLFPCMKKFFPIFDIKYLITKREEMKTNGTSNGKKCDIYRFKTTAITNLHHALGKLACDVSQLSSADVEVIVNIQFKQNTTYVRFSKYHHNEFGKEKVTMSKQ</sequence>
<feature type="region of interest" description="Disordered" evidence="1">
    <location>
        <begin position="1"/>
        <end position="23"/>
    </location>
</feature>
<evidence type="ECO:0000256" key="1">
    <source>
        <dbReference type="SAM" id="MobiDB-lite"/>
    </source>
</evidence>
<dbReference type="AlphaFoldDB" id="A0A1S0U907"/>
<organism evidence="2">
    <name type="scientific">Loa loa</name>
    <name type="common">Eye worm</name>
    <name type="synonym">Filaria loa</name>
    <dbReference type="NCBI Taxonomy" id="7209"/>
    <lineage>
        <taxon>Eukaryota</taxon>
        <taxon>Metazoa</taxon>
        <taxon>Ecdysozoa</taxon>
        <taxon>Nematoda</taxon>
        <taxon>Chromadorea</taxon>
        <taxon>Rhabditida</taxon>
        <taxon>Spirurina</taxon>
        <taxon>Spiruromorpha</taxon>
        <taxon>Filarioidea</taxon>
        <taxon>Onchocercidae</taxon>
        <taxon>Loa</taxon>
    </lineage>
</organism>
<dbReference type="GeneID" id="9939615"/>
<dbReference type="CTD" id="9939615"/>
<accession>A0A1S0U907</accession>